<reference evidence="3 4" key="1">
    <citation type="submission" date="2018-06" db="EMBL/GenBank/DDBJ databases">
        <title>The draft genome sequence of Crocinitomix sp. SM1701.</title>
        <authorList>
            <person name="Zhang X."/>
        </authorList>
    </citation>
    <scope>NUCLEOTIDE SEQUENCE [LARGE SCALE GENOMIC DNA]</scope>
    <source>
        <strain evidence="3 4">SM1701</strain>
    </source>
</reference>
<dbReference type="PROSITE" id="PS51725">
    <property type="entry name" value="ABM"/>
    <property type="match status" value="1"/>
</dbReference>
<dbReference type="Gene3D" id="2.120.10.30">
    <property type="entry name" value="TolB, C-terminal domain"/>
    <property type="match status" value="1"/>
</dbReference>
<protein>
    <recommendedName>
        <fullName evidence="2">ABM domain-containing protein</fullName>
    </recommendedName>
</protein>
<comment type="caution">
    <text evidence="3">The sequence shown here is derived from an EMBL/GenBank/DDBJ whole genome shotgun (WGS) entry which is preliminary data.</text>
</comment>
<evidence type="ECO:0000313" key="3">
    <source>
        <dbReference type="EMBL" id="PZE17425.1"/>
    </source>
</evidence>
<dbReference type="AlphaFoldDB" id="A0A2W1NDC3"/>
<feature type="domain" description="ABM" evidence="2">
    <location>
        <begin position="25"/>
        <end position="114"/>
    </location>
</feature>
<dbReference type="PANTHER" id="PTHR33336">
    <property type="entry name" value="QUINOL MONOOXYGENASE YGIN-RELATED"/>
    <property type="match status" value="1"/>
</dbReference>
<name>A0A2W1NDC3_9FLAO</name>
<dbReference type="GO" id="GO:0003824">
    <property type="term" value="F:catalytic activity"/>
    <property type="evidence" value="ECO:0007669"/>
    <property type="project" value="TreeGrafter"/>
</dbReference>
<dbReference type="Proteomes" id="UP000249248">
    <property type="component" value="Unassembled WGS sequence"/>
</dbReference>
<dbReference type="Gene3D" id="3.30.70.100">
    <property type="match status" value="1"/>
</dbReference>
<dbReference type="SUPFAM" id="SSF54909">
    <property type="entry name" value="Dimeric alpha+beta barrel"/>
    <property type="match status" value="2"/>
</dbReference>
<dbReference type="InterPro" id="IPR011008">
    <property type="entry name" value="Dimeric_a/b-barrel"/>
</dbReference>
<evidence type="ECO:0000313" key="4">
    <source>
        <dbReference type="Proteomes" id="UP000249248"/>
    </source>
</evidence>
<dbReference type="EMBL" id="QKSB01000004">
    <property type="protein sequence ID" value="PZE17425.1"/>
    <property type="molecule type" value="Genomic_DNA"/>
</dbReference>
<dbReference type="InterPro" id="IPR050744">
    <property type="entry name" value="AI-2_Isomerase_LsrG"/>
</dbReference>
<dbReference type="InterPro" id="IPR011042">
    <property type="entry name" value="6-blade_b-propeller_TolB-like"/>
</dbReference>
<dbReference type="Pfam" id="PF03992">
    <property type="entry name" value="ABM"/>
    <property type="match status" value="2"/>
</dbReference>
<gene>
    <name evidence="3" type="ORF">DNU06_09140</name>
</gene>
<accession>A0A2W1NDC3</accession>
<evidence type="ECO:0000256" key="1">
    <source>
        <dbReference type="SAM" id="SignalP"/>
    </source>
</evidence>
<feature type="chain" id="PRO_5015872325" description="ABM domain-containing protein" evidence="1">
    <location>
        <begin position="22"/>
        <end position="499"/>
    </location>
</feature>
<organism evidence="3 4">
    <name type="scientific">Putridiphycobacter roseus</name>
    <dbReference type="NCBI Taxonomy" id="2219161"/>
    <lineage>
        <taxon>Bacteria</taxon>
        <taxon>Pseudomonadati</taxon>
        <taxon>Bacteroidota</taxon>
        <taxon>Flavobacteriia</taxon>
        <taxon>Flavobacteriales</taxon>
        <taxon>Crocinitomicaceae</taxon>
        <taxon>Putridiphycobacter</taxon>
    </lineage>
</organism>
<dbReference type="InterPro" id="IPR007138">
    <property type="entry name" value="ABM_dom"/>
</dbReference>
<proteinExistence type="predicted"/>
<dbReference type="RefSeq" id="WP_111062949.1">
    <property type="nucleotide sequence ID" value="NZ_JBHUCU010000016.1"/>
</dbReference>
<dbReference type="OrthoDB" id="7675395at2"/>
<feature type="signal peptide" evidence="1">
    <location>
        <begin position="1"/>
        <end position="21"/>
    </location>
</feature>
<dbReference type="PANTHER" id="PTHR33336:SF15">
    <property type="entry name" value="ABM DOMAIN-CONTAINING PROTEIN"/>
    <property type="match status" value="1"/>
</dbReference>
<keyword evidence="4" id="KW-1185">Reference proteome</keyword>
<dbReference type="PROSITE" id="PS51257">
    <property type="entry name" value="PROKAR_LIPOPROTEIN"/>
    <property type="match status" value="1"/>
</dbReference>
<sequence length="499" mass="56088">MKNSILALLSVVLLASCATNKNETVTQLVKFTVKMDHVQEFKKATVNSLNLSLEEEGNIAMKLYTDDNNPAIIYVYSQWENKEAYKIHGDKPHTKELSKVVKKSLATKPEIMVLGNTKPFPVASKELASEDKEETLFFIFKVKDGYQDRVIKQFEKHIKNTRKEKGNLFFNLYTVEGDSTTFVVYENWRNAAAIWDIHMNQPYAKETGALLNEAIVGEMNDGMNFVSELNEEVLNRTYTAEKQWELEGLSMPESIFASPNHDWLYVSNVNPKGNGGYISKVSKDGKVVDEKWIDGLTGPTGSDMYEGKLYVADQKHVRIIDIEKGEVIQSYKSETAVSLNDVSIAKDGQVFISDVPGGNIYMINNDKLEVWLTAPEIHHPNGVLVQGEDLIVVDYGSEMDAKSPTYIPGSVYRINKASKLVTEITTGHQLGTLDGLVAYEKGFLVSDPMAKEVYYISDFERTLLASFPFGPADINIENDNLYLPYIFGNKIASYKIITK</sequence>
<evidence type="ECO:0000259" key="2">
    <source>
        <dbReference type="PROSITE" id="PS51725"/>
    </source>
</evidence>
<dbReference type="SUPFAM" id="SSF63829">
    <property type="entry name" value="Calcium-dependent phosphotriesterase"/>
    <property type="match status" value="1"/>
</dbReference>
<keyword evidence="1" id="KW-0732">Signal</keyword>